<keyword evidence="4" id="KW-1003">Cell membrane</keyword>
<evidence type="ECO:0000313" key="11">
    <source>
        <dbReference type="Proteomes" id="UP000035955"/>
    </source>
</evidence>
<evidence type="ECO:0000256" key="8">
    <source>
        <dbReference type="RuleBase" id="RU363032"/>
    </source>
</evidence>
<evidence type="ECO:0000256" key="1">
    <source>
        <dbReference type="ARBA" id="ARBA00004429"/>
    </source>
</evidence>
<dbReference type="EMBL" id="LABY01000119">
    <property type="protein sequence ID" value="KMO35347.1"/>
    <property type="molecule type" value="Genomic_DNA"/>
</dbReference>
<dbReference type="OrthoDB" id="7341446at2"/>
<dbReference type="AlphaFoldDB" id="A0A0J6SNZ3"/>
<accession>A0A0J6SNZ3</accession>
<evidence type="ECO:0000256" key="3">
    <source>
        <dbReference type="ARBA" id="ARBA00022448"/>
    </source>
</evidence>
<dbReference type="PATRIC" id="fig|298794.3.peg.578"/>
<dbReference type="Proteomes" id="UP000035955">
    <property type="component" value="Unassembled WGS sequence"/>
</dbReference>
<dbReference type="InterPro" id="IPR043429">
    <property type="entry name" value="ArtM/GltK/GlnP/TcyL/YhdX-like"/>
</dbReference>
<dbReference type="Pfam" id="PF00528">
    <property type="entry name" value="BPD_transp_1"/>
    <property type="match status" value="1"/>
</dbReference>
<dbReference type="GO" id="GO:0043190">
    <property type="term" value="C:ATP-binding cassette (ABC) transporter complex"/>
    <property type="evidence" value="ECO:0007669"/>
    <property type="project" value="InterPro"/>
</dbReference>
<dbReference type="GO" id="GO:0022857">
    <property type="term" value="F:transmembrane transporter activity"/>
    <property type="evidence" value="ECO:0007669"/>
    <property type="project" value="InterPro"/>
</dbReference>
<evidence type="ECO:0000256" key="5">
    <source>
        <dbReference type="ARBA" id="ARBA00022692"/>
    </source>
</evidence>
<feature type="transmembrane region" description="Helical" evidence="8">
    <location>
        <begin position="74"/>
        <end position="97"/>
    </location>
</feature>
<sequence length="227" mass="24660">MALNLDFGAVLERWPSFLDGALLTLQLAGVATVVGGALGGVAAIGRRSRYPAIRRLCEVYVEAIRNTPLLVQIFLVYFGLASLGFKFSAVTVAALALTINVGAYTTEIVRAGLDAIPRGQIEAAEGLALTRAQIYRHVVLLPAIERVYPALTSQFVLLMLASSVTSQISAEELTAVANYIQSDTYRAFETYIVVALFYVALSFLMRGGFWALSLVLFPRRRRLGTPL</sequence>
<name>A0A0J6SNZ3_9HYPH</name>
<evidence type="ECO:0000256" key="2">
    <source>
        <dbReference type="ARBA" id="ARBA00010072"/>
    </source>
</evidence>
<proteinExistence type="inferred from homology"/>
<dbReference type="InterPro" id="IPR000515">
    <property type="entry name" value="MetI-like"/>
</dbReference>
<reference evidence="10 11" key="1">
    <citation type="submission" date="2015-03" db="EMBL/GenBank/DDBJ databases">
        <title>Genome sequencing of Methylobacterium variabile DSM 16961.</title>
        <authorList>
            <person name="Chaudhry V."/>
            <person name="Patil P.B."/>
        </authorList>
    </citation>
    <scope>NUCLEOTIDE SEQUENCE [LARGE SCALE GENOMIC DNA]</scope>
    <source>
        <strain evidence="10 11">DSM 16961</strain>
    </source>
</reference>
<dbReference type="Gene3D" id="1.10.3720.10">
    <property type="entry name" value="MetI-like"/>
    <property type="match status" value="1"/>
</dbReference>
<dbReference type="CDD" id="cd06261">
    <property type="entry name" value="TM_PBP2"/>
    <property type="match status" value="1"/>
</dbReference>
<gene>
    <name evidence="10" type="ORF">VQ02_17380</name>
</gene>
<dbReference type="PANTHER" id="PTHR30614">
    <property type="entry name" value="MEMBRANE COMPONENT OF AMINO ACID ABC TRANSPORTER"/>
    <property type="match status" value="1"/>
</dbReference>
<feature type="domain" description="ABC transmembrane type-1" evidence="9">
    <location>
        <begin position="21"/>
        <end position="209"/>
    </location>
</feature>
<evidence type="ECO:0000256" key="7">
    <source>
        <dbReference type="ARBA" id="ARBA00023136"/>
    </source>
</evidence>
<dbReference type="GO" id="GO:0006865">
    <property type="term" value="P:amino acid transport"/>
    <property type="evidence" value="ECO:0007669"/>
    <property type="project" value="TreeGrafter"/>
</dbReference>
<comment type="similarity">
    <text evidence="2">Belongs to the binding-protein-dependent transport system permease family. HisMQ subfamily.</text>
</comment>
<keyword evidence="3 8" id="KW-0813">Transport</keyword>
<dbReference type="RefSeq" id="WP_048445458.1">
    <property type="nucleotide sequence ID" value="NZ_LABY01000119.1"/>
</dbReference>
<feature type="transmembrane region" description="Helical" evidence="8">
    <location>
        <begin position="20"/>
        <end position="45"/>
    </location>
</feature>
<dbReference type="PROSITE" id="PS50928">
    <property type="entry name" value="ABC_TM1"/>
    <property type="match status" value="1"/>
</dbReference>
<keyword evidence="11" id="KW-1185">Reference proteome</keyword>
<evidence type="ECO:0000256" key="4">
    <source>
        <dbReference type="ARBA" id="ARBA00022475"/>
    </source>
</evidence>
<evidence type="ECO:0000313" key="10">
    <source>
        <dbReference type="EMBL" id="KMO35347.1"/>
    </source>
</evidence>
<organism evidence="10 11">
    <name type="scientific">Methylobacterium variabile</name>
    <dbReference type="NCBI Taxonomy" id="298794"/>
    <lineage>
        <taxon>Bacteria</taxon>
        <taxon>Pseudomonadati</taxon>
        <taxon>Pseudomonadota</taxon>
        <taxon>Alphaproteobacteria</taxon>
        <taxon>Hyphomicrobiales</taxon>
        <taxon>Methylobacteriaceae</taxon>
        <taxon>Methylobacterium</taxon>
    </lineage>
</organism>
<comment type="subcellular location">
    <subcellularLocation>
        <location evidence="1">Cell inner membrane</location>
        <topology evidence="1">Multi-pass membrane protein</topology>
    </subcellularLocation>
    <subcellularLocation>
        <location evidence="8">Cell membrane</location>
        <topology evidence="8">Multi-pass membrane protein</topology>
    </subcellularLocation>
</comment>
<comment type="caution">
    <text evidence="10">The sequence shown here is derived from an EMBL/GenBank/DDBJ whole genome shotgun (WGS) entry which is preliminary data.</text>
</comment>
<keyword evidence="5 8" id="KW-0812">Transmembrane</keyword>
<dbReference type="PANTHER" id="PTHR30614:SF35">
    <property type="entry name" value="ABC TRANSPORTER PERMEASE PROTEIN"/>
    <property type="match status" value="1"/>
</dbReference>
<keyword evidence="6 8" id="KW-1133">Transmembrane helix</keyword>
<dbReference type="InterPro" id="IPR035906">
    <property type="entry name" value="MetI-like_sf"/>
</dbReference>
<dbReference type="InterPro" id="IPR010065">
    <property type="entry name" value="AA_ABC_transptr_permease_3TM"/>
</dbReference>
<dbReference type="SUPFAM" id="SSF161098">
    <property type="entry name" value="MetI-like"/>
    <property type="match status" value="1"/>
</dbReference>
<evidence type="ECO:0000259" key="9">
    <source>
        <dbReference type="PROSITE" id="PS50928"/>
    </source>
</evidence>
<protein>
    <submittedName>
        <fullName evidence="10">ABC transporter permease</fullName>
    </submittedName>
</protein>
<evidence type="ECO:0000256" key="6">
    <source>
        <dbReference type="ARBA" id="ARBA00022989"/>
    </source>
</evidence>
<dbReference type="NCBIfam" id="TIGR01726">
    <property type="entry name" value="HEQRo_perm_3TM"/>
    <property type="match status" value="1"/>
</dbReference>
<feature type="transmembrane region" description="Helical" evidence="8">
    <location>
        <begin position="191"/>
        <end position="217"/>
    </location>
</feature>
<keyword evidence="7 8" id="KW-0472">Membrane</keyword>